<dbReference type="OrthoDB" id="9791276at2"/>
<organism evidence="10 11">
    <name type="scientific">Microvirga lotononidis</name>
    <dbReference type="NCBI Taxonomy" id="864069"/>
    <lineage>
        <taxon>Bacteria</taxon>
        <taxon>Pseudomonadati</taxon>
        <taxon>Pseudomonadota</taxon>
        <taxon>Alphaproteobacteria</taxon>
        <taxon>Hyphomicrobiales</taxon>
        <taxon>Methylobacteriaceae</taxon>
        <taxon>Microvirga</taxon>
    </lineage>
</organism>
<dbReference type="Pfam" id="PF00857">
    <property type="entry name" value="Isochorismatase"/>
    <property type="match status" value="1"/>
</dbReference>
<evidence type="ECO:0000256" key="7">
    <source>
        <dbReference type="ARBA" id="ARBA00043224"/>
    </source>
</evidence>
<dbReference type="Gene3D" id="3.40.50.850">
    <property type="entry name" value="Isochorismatase-like"/>
    <property type="match status" value="1"/>
</dbReference>
<keyword evidence="11" id="KW-1185">Reference proteome</keyword>
<dbReference type="HOGENOM" id="CLU_068979_13_1_5"/>
<sequence length="216" mass="23466">MTERATIEPGEHDVLIVVDVQVDFLPGGALAVPEGDAVIAPINRLAKLFRHVVLTQDWHPEGHASFASSHPQKQLFETTELHYGPQVLWPDHCVQGTPGAEFARDLDIPHAQLVIRKGYNAGIDSYSGFKEADRRTSTGLAGYLKERGFRRVFCAGLALDFCVAWTALDAVEAGFDTYLIEDASRAIDTGGSLASARRDLEAAGVHMIRSGQIVGD</sequence>
<dbReference type="SUPFAM" id="SSF52499">
    <property type="entry name" value="Isochorismatase-like hydrolases"/>
    <property type="match status" value="1"/>
</dbReference>
<evidence type="ECO:0000256" key="4">
    <source>
        <dbReference type="ARBA" id="ARBA00022801"/>
    </source>
</evidence>
<dbReference type="InterPro" id="IPR000868">
    <property type="entry name" value="Isochorismatase-like_dom"/>
</dbReference>
<evidence type="ECO:0000256" key="6">
    <source>
        <dbReference type="ARBA" id="ARBA00039017"/>
    </source>
</evidence>
<evidence type="ECO:0000256" key="2">
    <source>
        <dbReference type="ARBA" id="ARBA00022642"/>
    </source>
</evidence>
<dbReference type="CDD" id="cd01011">
    <property type="entry name" value="nicotinamidase"/>
    <property type="match status" value="1"/>
</dbReference>
<dbReference type="STRING" id="864069.MicloDRAFT_00025760"/>
<evidence type="ECO:0000313" key="10">
    <source>
        <dbReference type="EMBL" id="EIM28928.1"/>
    </source>
</evidence>
<keyword evidence="2" id="KW-0662">Pyridine nucleotide biosynthesis</keyword>
<dbReference type="FunFam" id="3.40.50.850:FF:000006">
    <property type="entry name" value="Bifunctional pyrazinamidase/nicotinamidase"/>
    <property type="match status" value="1"/>
</dbReference>
<evidence type="ECO:0000259" key="9">
    <source>
        <dbReference type="Pfam" id="PF00857"/>
    </source>
</evidence>
<dbReference type="PANTHER" id="PTHR11080:SF2">
    <property type="entry name" value="LD05707P"/>
    <property type="match status" value="1"/>
</dbReference>
<evidence type="ECO:0000256" key="5">
    <source>
        <dbReference type="ARBA" id="ARBA00037900"/>
    </source>
</evidence>
<dbReference type="EMBL" id="JH660642">
    <property type="protein sequence ID" value="EIM28928.1"/>
    <property type="molecule type" value="Genomic_DNA"/>
</dbReference>
<evidence type="ECO:0000256" key="3">
    <source>
        <dbReference type="ARBA" id="ARBA00022723"/>
    </source>
</evidence>
<protein>
    <recommendedName>
        <fullName evidence="8">Nicotinamidase</fullName>
        <ecNumber evidence="6">3.5.1.19</ecNumber>
    </recommendedName>
    <alternativeName>
        <fullName evidence="7">Nicotinamide deamidase</fullName>
    </alternativeName>
</protein>
<proteinExistence type="inferred from homology"/>
<dbReference type="Proteomes" id="UP000003947">
    <property type="component" value="Unassembled WGS sequence"/>
</dbReference>
<comment type="similarity">
    <text evidence="1">Belongs to the isochorismatase family.</text>
</comment>
<gene>
    <name evidence="10" type="ORF">MicloDRAFT_00025760</name>
</gene>
<dbReference type="AlphaFoldDB" id="I4YY86"/>
<reference evidence="10 11" key="1">
    <citation type="submission" date="2012-02" db="EMBL/GenBank/DDBJ databases">
        <title>Improved High-Quality Draft sequence of Microvirga sp. WSM3557.</title>
        <authorList>
            <consortium name="US DOE Joint Genome Institute"/>
            <person name="Lucas S."/>
            <person name="Han J."/>
            <person name="Lapidus A."/>
            <person name="Cheng J.-F."/>
            <person name="Goodwin L."/>
            <person name="Pitluck S."/>
            <person name="Peters L."/>
            <person name="Zhang X."/>
            <person name="Detter J.C."/>
            <person name="Han C."/>
            <person name="Tapia R."/>
            <person name="Land M."/>
            <person name="Hauser L."/>
            <person name="Kyrpides N."/>
            <person name="Ivanova N."/>
            <person name="Pagani I."/>
            <person name="Brau L."/>
            <person name="Yates R."/>
            <person name="O'Hara G."/>
            <person name="Rui T."/>
            <person name="Howieson J."/>
            <person name="Reeve W."/>
            <person name="Woyke T."/>
        </authorList>
    </citation>
    <scope>NUCLEOTIDE SEQUENCE [LARGE SCALE GENOMIC DNA]</scope>
    <source>
        <strain evidence="10 11">WSM3557</strain>
    </source>
</reference>
<evidence type="ECO:0000256" key="1">
    <source>
        <dbReference type="ARBA" id="ARBA00006336"/>
    </source>
</evidence>
<name>I4YY86_9HYPH</name>
<keyword evidence="3" id="KW-0479">Metal-binding</keyword>
<dbReference type="PATRIC" id="fig|864069.3.peg.2782"/>
<evidence type="ECO:0000313" key="11">
    <source>
        <dbReference type="Proteomes" id="UP000003947"/>
    </source>
</evidence>
<keyword evidence="4" id="KW-0378">Hydrolase</keyword>
<dbReference type="NCBIfam" id="NF008623">
    <property type="entry name" value="PRK11609.1"/>
    <property type="match status" value="1"/>
</dbReference>
<evidence type="ECO:0000256" key="8">
    <source>
        <dbReference type="ARBA" id="ARBA00072277"/>
    </source>
</evidence>
<feature type="domain" description="Isochorismatase-like" evidence="9">
    <location>
        <begin position="14"/>
        <end position="195"/>
    </location>
</feature>
<dbReference type="EC" id="3.5.1.19" evidence="6"/>
<dbReference type="InterPro" id="IPR052347">
    <property type="entry name" value="Isochorismatase_Nicotinamidase"/>
</dbReference>
<dbReference type="GO" id="GO:0019363">
    <property type="term" value="P:pyridine nucleotide biosynthetic process"/>
    <property type="evidence" value="ECO:0007669"/>
    <property type="project" value="UniProtKB-KW"/>
</dbReference>
<dbReference type="GO" id="GO:0046872">
    <property type="term" value="F:metal ion binding"/>
    <property type="evidence" value="ECO:0007669"/>
    <property type="project" value="UniProtKB-KW"/>
</dbReference>
<dbReference type="InterPro" id="IPR036380">
    <property type="entry name" value="Isochorismatase-like_sf"/>
</dbReference>
<comment type="pathway">
    <text evidence="5">Cofactor biosynthesis; nicotinate biosynthesis; nicotinate from nicotinamide: step 1/1.</text>
</comment>
<dbReference type="RefSeq" id="WP_009491652.1">
    <property type="nucleotide sequence ID" value="NZ_CP141048.1"/>
</dbReference>
<dbReference type="eggNOG" id="COG1335">
    <property type="taxonomic scope" value="Bacteria"/>
</dbReference>
<dbReference type="GO" id="GO:0008936">
    <property type="term" value="F:nicotinamidase activity"/>
    <property type="evidence" value="ECO:0007669"/>
    <property type="project" value="UniProtKB-EC"/>
</dbReference>
<dbReference type="PANTHER" id="PTHR11080">
    <property type="entry name" value="PYRAZINAMIDASE/NICOTINAMIDASE"/>
    <property type="match status" value="1"/>
</dbReference>
<accession>I4YY86</accession>